<feature type="region of interest" description="Disordered" evidence="1">
    <location>
        <begin position="213"/>
        <end position="255"/>
    </location>
</feature>
<sequence>MFAARTNQENAFYEQQTAAAAKPLNQGIKDLAPKTPGNQLPKTPFRGGKNDENRTLHFGKTGGKDGKADRNAFVTPANPRARAPLGNKTTNGKALLTPALGGAGKIDAAGSNKLTSPRQRRPKIKIHESTSVTAENVLLQEPEEREIEYMPPRGVPLPDHDDDLLAAELDFTVLQGKNLTRGWYSEYASKKEDNDEDSELSDYEERIKEIEQAQKQKVETKKTRPATAQSSRGVRAAPGTIKAQHAASALSTQPAKSTFASSTSAARARQPALAPTSFLKKKSVAPLANNPRFAAAKVASNNTIGYSRGRVVSASTRGPLTNVHGKPSMARNDPEERTSLADLLGLKTLHVDDDDDVELALSGQTNMLDPLAGEEEDDVFQLDAVQDI</sequence>
<gene>
    <name evidence="2" type="ORF">TI39_contig4222g00007</name>
</gene>
<keyword evidence="3" id="KW-1185">Reference proteome</keyword>
<name>A0A0F4GAL8_9PEZI</name>
<accession>A0A0F4GAL8</accession>
<dbReference type="EMBL" id="LAFY01004181">
    <property type="protein sequence ID" value="KJX94052.1"/>
    <property type="molecule type" value="Genomic_DNA"/>
</dbReference>
<feature type="compositionally biased region" description="Basic and acidic residues" evidence="1">
    <location>
        <begin position="213"/>
        <end position="222"/>
    </location>
</feature>
<evidence type="ECO:0000313" key="3">
    <source>
        <dbReference type="Proteomes" id="UP000033647"/>
    </source>
</evidence>
<dbReference type="Proteomes" id="UP000033647">
    <property type="component" value="Unassembled WGS sequence"/>
</dbReference>
<evidence type="ECO:0000313" key="2">
    <source>
        <dbReference type="EMBL" id="KJX94052.1"/>
    </source>
</evidence>
<feature type="region of interest" description="Disordered" evidence="1">
    <location>
        <begin position="315"/>
        <end position="334"/>
    </location>
</feature>
<dbReference type="AlphaFoldDB" id="A0A0F4GAL8"/>
<organism evidence="2 3">
    <name type="scientific">Zymoseptoria brevis</name>
    <dbReference type="NCBI Taxonomy" id="1047168"/>
    <lineage>
        <taxon>Eukaryota</taxon>
        <taxon>Fungi</taxon>
        <taxon>Dikarya</taxon>
        <taxon>Ascomycota</taxon>
        <taxon>Pezizomycotina</taxon>
        <taxon>Dothideomycetes</taxon>
        <taxon>Dothideomycetidae</taxon>
        <taxon>Mycosphaerellales</taxon>
        <taxon>Mycosphaerellaceae</taxon>
        <taxon>Zymoseptoria</taxon>
    </lineage>
</organism>
<proteinExistence type="predicted"/>
<reference evidence="2 3" key="1">
    <citation type="submission" date="2015-03" db="EMBL/GenBank/DDBJ databases">
        <title>RNA-seq based gene annotation and comparative genomics of four Zymoseptoria species reveal species-specific pathogenicity related genes and transposable element activity.</title>
        <authorList>
            <person name="Grandaubert J."/>
            <person name="Bhattacharyya A."/>
            <person name="Stukenbrock E.H."/>
        </authorList>
    </citation>
    <scope>NUCLEOTIDE SEQUENCE [LARGE SCALE GENOMIC DNA]</scope>
    <source>
        <strain evidence="2 3">Zb18110</strain>
    </source>
</reference>
<protein>
    <submittedName>
        <fullName evidence="2">Uncharacterized protein</fullName>
    </submittedName>
</protein>
<dbReference type="OrthoDB" id="5327145at2759"/>
<evidence type="ECO:0000256" key="1">
    <source>
        <dbReference type="SAM" id="MobiDB-lite"/>
    </source>
</evidence>
<comment type="caution">
    <text evidence="2">The sequence shown here is derived from an EMBL/GenBank/DDBJ whole genome shotgun (WGS) entry which is preliminary data.</text>
</comment>
<feature type="region of interest" description="Disordered" evidence="1">
    <location>
        <begin position="28"/>
        <end position="92"/>
    </location>
</feature>